<dbReference type="Gene3D" id="2.60.40.10">
    <property type="entry name" value="Immunoglobulins"/>
    <property type="match status" value="1"/>
</dbReference>
<comment type="caution">
    <text evidence="9">The sequence shown here is derived from an EMBL/GenBank/DDBJ whole genome shotgun (WGS) entry which is preliminary data.</text>
</comment>
<evidence type="ECO:0000256" key="5">
    <source>
        <dbReference type="ARBA" id="ARBA00022801"/>
    </source>
</evidence>
<dbReference type="Pfam" id="PF00933">
    <property type="entry name" value="Glyco_hydro_3"/>
    <property type="match status" value="1"/>
</dbReference>
<name>A0A0D7X7I8_9BACL</name>
<reference evidence="9 10" key="1">
    <citation type="submission" date="2014-11" db="EMBL/GenBank/DDBJ databases">
        <title>Draft Genome Sequences of Paenibacillus polymyxa NRRL B-30509 and Paenibacillus terrae NRRL B-30644, Strains from a Poultry Environment that Produce Tridecaptin A and Paenicidins.</title>
        <authorList>
            <person name="van Belkum M.J."/>
            <person name="Lohans C.T."/>
            <person name="Vederas J.C."/>
        </authorList>
    </citation>
    <scope>NUCLEOTIDE SEQUENCE [LARGE SCALE GENOMIC DNA]</scope>
    <source>
        <strain evidence="9 10">NRRL B-30644</strain>
    </source>
</reference>
<dbReference type="PRINTS" id="PR00133">
    <property type="entry name" value="GLHYDRLASE3"/>
</dbReference>
<dbReference type="FunFam" id="2.60.40.10:FF:000495">
    <property type="entry name" value="Periplasmic beta-glucosidase"/>
    <property type="match status" value="1"/>
</dbReference>
<dbReference type="FunFam" id="3.20.20.300:FF:000005">
    <property type="entry name" value="Periplasmic beta-glucosidase"/>
    <property type="match status" value="1"/>
</dbReference>
<proteinExistence type="inferred from homology"/>
<dbReference type="InterPro" id="IPR017853">
    <property type="entry name" value="GH"/>
</dbReference>
<dbReference type="SMART" id="SM01217">
    <property type="entry name" value="Fn3_like"/>
    <property type="match status" value="1"/>
</dbReference>
<protein>
    <recommendedName>
        <fullName evidence="3">beta-glucosidase</fullName>
        <ecNumber evidence="3">3.2.1.21</ecNumber>
    </recommendedName>
</protein>
<evidence type="ECO:0000259" key="8">
    <source>
        <dbReference type="SMART" id="SM01217"/>
    </source>
</evidence>
<gene>
    <name evidence="9" type="ORF">QD47_01840</name>
</gene>
<dbReference type="SUPFAM" id="SSF52279">
    <property type="entry name" value="Beta-D-glucan exohydrolase, C-terminal domain"/>
    <property type="match status" value="1"/>
</dbReference>
<dbReference type="EC" id="3.2.1.21" evidence="3"/>
<dbReference type="AlphaFoldDB" id="A0A0D7X7I8"/>
<dbReference type="GO" id="GO:0009251">
    <property type="term" value="P:glucan catabolic process"/>
    <property type="evidence" value="ECO:0007669"/>
    <property type="project" value="TreeGrafter"/>
</dbReference>
<dbReference type="Pfam" id="PF14310">
    <property type="entry name" value="Fn3-like"/>
    <property type="match status" value="1"/>
</dbReference>
<keyword evidence="6 7" id="KW-0326">Glycosidase</keyword>
<evidence type="ECO:0000256" key="3">
    <source>
        <dbReference type="ARBA" id="ARBA00012744"/>
    </source>
</evidence>
<dbReference type="InterPro" id="IPR026891">
    <property type="entry name" value="Fn3-like"/>
</dbReference>
<dbReference type="InterPro" id="IPR002772">
    <property type="entry name" value="Glyco_hydro_3_C"/>
</dbReference>
<dbReference type="PROSITE" id="PS00775">
    <property type="entry name" value="GLYCOSYL_HYDROL_F3"/>
    <property type="match status" value="1"/>
</dbReference>
<evidence type="ECO:0000256" key="7">
    <source>
        <dbReference type="RuleBase" id="RU361161"/>
    </source>
</evidence>
<dbReference type="Proteomes" id="UP000032534">
    <property type="component" value="Unassembled WGS sequence"/>
</dbReference>
<dbReference type="Pfam" id="PF01915">
    <property type="entry name" value="Glyco_hydro_3_C"/>
    <property type="match status" value="1"/>
</dbReference>
<comment type="similarity">
    <text evidence="2 7">Belongs to the glycosyl hydrolase 3 family.</text>
</comment>
<keyword evidence="5 7" id="KW-0378">Hydrolase</keyword>
<evidence type="ECO:0000256" key="4">
    <source>
        <dbReference type="ARBA" id="ARBA00022729"/>
    </source>
</evidence>
<dbReference type="InterPro" id="IPR019800">
    <property type="entry name" value="Glyco_hydro_3_AS"/>
</dbReference>
<dbReference type="InterPro" id="IPR036881">
    <property type="entry name" value="Glyco_hydro_3_C_sf"/>
</dbReference>
<evidence type="ECO:0000256" key="2">
    <source>
        <dbReference type="ARBA" id="ARBA00005336"/>
    </source>
</evidence>
<evidence type="ECO:0000313" key="9">
    <source>
        <dbReference type="EMBL" id="KJD47380.1"/>
    </source>
</evidence>
<organism evidence="9 10">
    <name type="scientific">Paenibacillus terrae</name>
    <dbReference type="NCBI Taxonomy" id="159743"/>
    <lineage>
        <taxon>Bacteria</taxon>
        <taxon>Bacillati</taxon>
        <taxon>Bacillota</taxon>
        <taxon>Bacilli</taxon>
        <taxon>Bacillales</taxon>
        <taxon>Paenibacillaceae</taxon>
        <taxon>Paenibacillus</taxon>
    </lineage>
</organism>
<dbReference type="InterPro" id="IPR013783">
    <property type="entry name" value="Ig-like_fold"/>
</dbReference>
<evidence type="ECO:0000256" key="1">
    <source>
        <dbReference type="ARBA" id="ARBA00000448"/>
    </source>
</evidence>
<evidence type="ECO:0000313" key="10">
    <source>
        <dbReference type="Proteomes" id="UP000032534"/>
    </source>
</evidence>
<dbReference type="InterPro" id="IPR001764">
    <property type="entry name" value="Glyco_hydro_3_N"/>
</dbReference>
<keyword evidence="10" id="KW-1185">Reference proteome</keyword>
<dbReference type="EMBL" id="JTHP01000002">
    <property type="protein sequence ID" value="KJD47380.1"/>
    <property type="molecule type" value="Genomic_DNA"/>
</dbReference>
<comment type="catalytic activity">
    <reaction evidence="1">
        <text>Hydrolysis of terminal, non-reducing beta-D-glucosyl residues with release of beta-D-glucose.</text>
        <dbReference type="EC" id="3.2.1.21"/>
    </reaction>
</comment>
<dbReference type="Gene3D" id="3.20.20.300">
    <property type="entry name" value="Glycoside hydrolase, family 3, N-terminal domain"/>
    <property type="match status" value="1"/>
</dbReference>
<evidence type="ECO:0000256" key="6">
    <source>
        <dbReference type="ARBA" id="ARBA00023295"/>
    </source>
</evidence>
<dbReference type="SUPFAM" id="SSF51445">
    <property type="entry name" value="(Trans)glycosidases"/>
    <property type="match status" value="1"/>
</dbReference>
<feature type="domain" description="Fibronectin type III-like" evidence="8">
    <location>
        <begin position="632"/>
        <end position="701"/>
    </location>
</feature>
<dbReference type="PATRIC" id="fig|159743.3.peg.409"/>
<sequence length="713" mass="78335">MDAAVKEWLDRMTLEEKIGQMSQTVASAFSFGNTVISDTPQKLVEEGKVGSILGAFDMNKVYELQKIAVEKSRLKIPLFFNADVIHGYQTIFPVPLAWSCSWDLEAIKRATAISAKEASASGVTYNHGPMVDITRDPRWGRVVEGAGEDPYLGSQIAKAQVEGFQGEDLSDRDSIIACLKHFIAYGAVEGGRDYNTVDISEQRLRETYLPPFEAGLAAGAGSVMNSFNTYNGIPIAGNKQILNTLLRKELGFEGMVISDYGSISELAVHGVAKDNKQAAKQALDATLDIEMVTQMYAKFLPELVAEGQVSEEHINAAVSRILTYKYKIGIMDDPYRYIRPEEAERLYMSQAHLEESRSLARKSIVLLKNKQVLPLQKTGQKLALIGPFALSKDLLGSWQFSNYGEQTVSLLEGVLSKLAANDSVTVVAGCAVEHKIEGGITEALEAAAYSDVIVLALGEESEHSGEAASKTKISLPEAQLELAQEIVKLGKPTVLVLTNGRPVLLDWFETHMDAIVETWYLGSQAGQAIADVLYGDYTPSGKLTMSFPYNEGQIPIYYNHYNTGRPATERKGKYASKYLDASNEPLYPFGYGLSYTTFKYSEVVLNSEHLHRGGSITASVTVTNTGEYCGEEIVQMYIRDLVGSVVRPVKELKGFKRISLTAGESQQVIFTITEDDLKFNTSDGSFQAESGDFKVWIGTNSRDVQEAAFELLD</sequence>
<dbReference type="InterPro" id="IPR036962">
    <property type="entry name" value="Glyco_hydro_3_N_sf"/>
</dbReference>
<keyword evidence="4" id="KW-0732">Signal</keyword>
<dbReference type="PANTHER" id="PTHR30620">
    <property type="entry name" value="PERIPLASMIC BETA-GLUCOSIDASE-RELATED"/>
    <property type="match status" value="1"/>
</dbReference>
<dbReference type="InterPro" id="IPR051915">
    <property type="entry name" value="Cellulose_Degrad_GH3"/>
</dbReference>
<accession>A0A0D7X7I8</accession>
<dbReference type="PANTHER" id="PTHR30620:SF16">
    <property type="entry name" value="LYSOSOMAL BETA GLUCOSIDASE"/>
    <property type="match status" value="1"/>
</dbReference>
<dbReference type="GO" id="GO:0008422">
    <property type="term" value="F:beta-glucosidase activity"/>
    <property type="evidence" value="ECO:0007669"/>
    <property type="project" value="UniProtKB-EC"/>
</dbReference>
<dbReference type="Gene3D" id="3.40.50.1700">
    <property type="entry name" value="Glycoside hydrolase family 3 C-terminal domain"/>
    <property type="match status" value="1"/>
</dbReference>